<name>A0A2I3RN87_PANTR</name>
<evidence type="ECO:0000313" key="1">
    <source>
        <dbReference type="Ensembl" id="ENSPTRP00000066127.1"/>
    </source>
</evidence>
<accession>A0A2I3RN87</accession>
<sequence length="30" mass="3821">MALPQVFFLNVRSRNYHQKRRVIREKYSRQ</sequence>
<dbReference type="EMBL" id="AACZ04031700">
    <property type="status" value="NOT_ANNOTATED_CDS"/>
    <property type="molecule type" value="Genomic_DNA"/>
</dbReference>
<organism evidence="1 2">
    <name type="scientific">Pan troglodytes</name>
    <name type="common">Chimpanzee</name>
    <dbReference type="NCBI Taxonomy" id="9598"/>
    <lineage>
        <taxon>Eukaryota</taxon>
        <taxon>Metazoa</taxon>
        <taxon>Chordata</taxon>
        <taxon>Craniata</taxon>
        <taxon>Vertebrata</taxon>
        <taxon>Euteleostomi</taxon>
        <taxon>Mammalia</taxon>
        <taxon>Eutheria</taxon>
        <taxon>Euarchontoglires</taxon>
        <taxon>Primates</taxon>
        <taxon>Haplorrhini</taxon>
        <taxon>Catarrhini</taxon>
        <taxon>Hominidae</taxon>
        <taxon>Pan</taxon>
    </lineage>
</organism>
<gene>
    <name evidence="1" type="primary">LOC104001134</name>
</gene>
<dbReference type="AlphaFoldDB" id="A0A2I3RN87"/>
<dbReference type="GeneTree" id="ENSGT00940000154397"/>
<reference evidence="1 2" key="1">
    <citation type="journal article" date="2005" name="Nature">
        <title>Initial sequence of the chimpanzee genome and comparison with the human genome.</title>
        <authorList>
            <consortium name="Chimpanzee sequencing and analysis consortium"/>
        </authorList>
    </citation>
    <scope>NUCLEOTIDE SEQUENCE [LARGE SCALE GENOMIC DNA]</scope>
</reference>
<dbReference type="Proteomes" id="UP000002277">
    <property type="component" value="Chromosome 19"/>
</dbReference>
<accession>A0A2J8Q793</accession>
<evidence type="ECO:0000313" key="2">
    <source>
        <dbReference type="Proteomes" id="UP000002277"/>
    </source>
</evidence>
<proteinExistence type="predicted"/>
<keyword evidence="2" id="KW-1185">Reference proteome</keyword>
<reference evidence="1" key="3">
    <citation type="submission" date="2025-09" db="UniProtKB">
        <authorList>
            <consortium name="Ensembl"/>
        </authorList>
    </citation>
    <scope>IDENTIFICATION</scope>
</reference>
<dbReference type="Bgee" id="ENSPTRG00000039931">
    <property type="expression patterns" value="Expressed in adult mammalian kidney and 20 other cell types or tissues"/>
</dbReference>
<dbReference type="Ensembl" id="ENSPTRT00000108035.1">
    <property type="protein sequence ID" value="ENSPTRP00000066127.1"/>
    <property type="gene ID" value="ENSPTRG00000039931.2"/>
</dbReference>
<reference evidence="1" key="2">
    <citation type="submission" date="2025-08" db="UniProtKB">
        <authorList>
            <consortium name="Ensembl"/>
        </authorList>
    </citation>
    <scope>IDENTIFICATION</scope>
</reference>
<protein>
    <submittedName>
        <fullName evidence="1">Zinc finger protein 83</fullName>
    </submittedName>
</protein>
<dbReference type="EMBL" id="AACZ04031701">
    <property type="status" value="NOT_ANNOTATED_CDS"/>
    <property type="molecule type" value="Genomic_DNA"/>
</dbReference>